<keyword evidence="8" id="KW-0012">Acyltransferase</keyword>
<dbReference type="Gene3D" id="3.30.70.3290">
    <property type="match status" value="1"/>
</dbReference>
<dbReference type="SMART" id="SM01294">
    <property type="entry name" value="PKS_PP_betabranch"/>
    <property type="match status" value="1"/>
</dbReference>
<dbReference type="InterPro" id="IPR020841">
    <property type="entry name" value="PKS_Beta-ketoAc_synthase_dom"/>
</dbReference>
<dbReference type="PANTHER" id="PTHR43775:SF51">
    <property type="entry name" value="INACTIVE PHENOLPHTHIOCEROL SYNTHESIS POLYKETIDE SYNTHASE TYPE I PKS1-RELATED"/>
    <property type="match status" value="1"/>
</dbReference>
<evidence type="ECO:0000256" key="4">
    <source>
        <dbReference type="ARBA" id="ARBA00022553"/>
    </source>
</evidence>
<dbReference type="Pfam" id="PF08659">
    <property type="entry name" value="KR"/>
    <property type="match status" value="1"/>
</dbReference>
<dbReference type="Pfam" id="PF21089">
    <property type="entry name" value="PKS_DH_N"/>
    <property type="match status" value="1"/>
</dbReference>
<dbReference type="InterPro" id="IPR018201">
    <property type="entry name" value="Ketoacyl_synth_AS"/>
</dbReference>
<dbReference type="Pfam" id="PF00550">
    <property type="entry name" value="PP-binding"/>
    <property type="match status" value="1"/>
</dbReference>
<dbReference type="InterPro" id="IPR050091">
    <property type="entry name" value="PKS_NRPS_Biosynth_Enz"/>
</dbReference>
<dbReference type="Gene3D" id="3.10.129.110">
    <property type="entry name" value="Polyketide synthase dehydratase"/>
    <property type="match status" value="1"/>
</dbReference>
<dbReference type="SUPFAM" id="SSF53901">
    <property type="entry name" value="Thiolase-like"/>
    <property type="match status" value="1"/>
</dbReference>
<dbReference type="SMART" id="SM00823">
    <property type="entry name" value="PKS_PP"/>
    <property type="match status" value="1"/>
</dbReference>
<dbReference type="Pfam" id="PF08990">
    <property type="entry name" value="Docking"/>
    <property type="match status" value="1"/>
</dbReference>
<keyword evidence="14" id="KW-1185">Reference proteome</keyword>
<dbReference type="SMART" id="SM00822">
    <property type="entry name" value="PKS_KR"/>
    <property type="match status" value="1"/>
</dbReference>
<evidence type="ECO:0000256" key="6">
    <source>
        <dbReference type="ARBA" id="ARBA00023194"/>
    </source>
</evidence>
<dbReference type="Pfam" id="PF16197">
    <property type="entry name" value="KAsynt_C_assoc"/>
    <property type="match status" value="1"/>
</dbReference>
<evidence type="ECO:0000256" key="5">
    <source>
        <dbReference type="ARBA" id="ARBA00022679"/>
    </source>
</evidence>
<dbReference type="InterPro" id="IPR057326">
    <property type="entry name" value="KR_dom"/>
</dbReference>
<evidence type="ECO:0000256" key="7">
    <source>
        <dbReference type="ARBA" id="ARBA00023268"/>
    </source>
</evidence>
<dbReference type="InterPro" id="IPR049551">
    <property type="entry name" value="PKS_DH_C"/>
</dbReference>
<dbReference type="InterPro" id="IPR042104">
    <property type="entry name" value="PKS_dehydratase_sf"/>
</dbReference>
<dbReference type="CDD" id="cd00833">
    <property type="entry name" value="PKS"/>
    <property type="match status" value="1"/>
</dbReference>
<gene>
    <name evidence="13" type="ORF">SAMN05216251_10697</name>
</gene>
<dbReference type="InterPro" id="IPR001227">
    <property type="entry name" value="Ac_transferase_dom_sf"/>
</dbReference>
<dbReference type="Gene3D" id="3.40.366.10">
    <property type="entry name" value="Malonyl-Coenzyme A Acyl Carrier Protein, domain 2"/>
    <property type="match status" value="1"/>
</dbReference>
<evidence type="ECO:0000313" key="13">
    <source>
        <dbReference type="EMBL" id="SFE89485.1"/>
    </source>
</evidence>
<reference evidence="13 14" key="1">
    <citation type="submission" date="2016-10" db="EMBL/GenBank/DDBJ databases">
        <authorList>
            <person name="de Groot N.N."/>
        </authorList>
    </citation>
    <scope>NUCLEOTIDE SEQUENCE [LARGE SCALE GENOMIC DNA]</scope>
    <source>
        <strain evidence="13 14">CGMCC 4.3510</strain>
    </source>
</reference>
<feature type="region of interest" description="C-terminal hotdog fold" evidence="9">
    <location>
        <begin position="1069"/>
        <end position="1203"/>
    </location>
</feature>
<sequence length="1832" mass="190416">MASEERLREYLKKVVGDLSDARQRLTEADDREHEPIAVIGIGCRYPGGVAAPEDLWELVDSGTDATSPFPTDRGWDLDKLFDPDPDTPGTSYSRRGAFLHDAGDFDAPFFRISPRHALSTDPHHRLFLEATWESFERAGLDPATLRGSDTGVWAGMMYEFYSARFLGGVPEEVDGSLLVASTPSMLSGRVSYSFGLEGPSVTLDTACSSSLVAVHQAVRSLRGGECSLAVAGGVTVMAEPDLFAEFSRQRGLAPDGRCKPFSADADGTVWGEGCGVLLLERLSDARRNNRPVYGVIRGTAVNQDGASNGQTAPNGRAQERVIAQALADARLAPRDIDAVEAHGTATPLGDPIEANALLSAYGKDRDAERPLLLGSIKSNIGHTQAAAGVGGMIKMMLAMRHGKLPRTLNIGTPTPRVDWSTGTVRLLTDEEPWQPRTDAPRRAAVSSFGISGTNAHVILEEPVTDDVPVTDDAPVTDDTPAAGEASSAPLAWVLSARGADALRGQADRLGRHVAADPALRPVDVAYSLATTRVRFDHRAVVVGRDRDELLDRLDGFAHGRDGSPVTAGVASGTARTVFLFTGQGGQQPGMGRGLYEVFPVFAAALDEVCAALDPYLDRPLREVMWAQGGTPEAAELDRTCYTQPALFAYQVAAFRLLGSLGLAPDRVAGHSVGEIAAAHVAGVWDLADAARMVACRSRLMQQLPSGGAMFAISATAEEVAGTLAGKEHLAQIAAVNSPGDVVVSGDEETAAAVAAHWAEQGRRTKQLTVSHAFHSPLMEPMLDAFGAELERITFRQPVLGHAVNLGADREWTDPAYWTDQVRRAVGFADMTARLDAAGTDVYLEIGPRPVLSGMVRACLPDSKAVVTAVARRTLPEPEGLLTALAEAYAAGAPADWSAAAPGGRPVELPTYAFDHSRYWLLRTPPRADAQALGLTELAHPLLNAAVTVADGGLVATGRLTADELPWLADHAVAGAAIVPGTALLDMVVEAGVRAGYDRVEELTFEAPMPLPVTGALDLQVTVGADGSVGVHARRSGEEGWTRHAAGSLAAGPGDPDGCAWAAAWPPAGATPVDLDAVYERLSGLGYGYGPAFRGLRGAWRTATELFAEVEVPDSARTEGFGLHPVLLDSAFHPYAAEGEGDELRLPFVFRGVRPAAVGASALRVRIVTESADQLSLTAADENGGLVLEARDMRVRAVPAAAMRALAGSAAAPEGYFGLEWTETPLTATSPGTWAALGAPVAELPLYADADALAASGARHDHVLLDCEALSVTAGAELPDAVREVTGQVLGLLQRWAAEPAFAASRLVLALDPGSLRTAGVWGLVRAAQAEHPGRFLLAGAAGGIGPVLAGQSRAGALLAAAADADEPQVLLADGGRVLVPRVARRVPAPAVEPAFGDGTVLVTGGTGALGALVARRLVGRFGVRHLLLTSRRGPDAPGAAELAAELGESGASVRIAACDAADRAELTALLASVPDAHPLTGVLHVAGVLDDGLLAGQSPQRLAAVLRPKADAAWLLHELTAGLPLAAFVLFSSVAGVLGNAGQTTYGAANTFLDALAVHRRAAGLPAVSAAWGLWSTAGMGATLSAADEARLARIGVAPLDEAQGTGLLDTVLTDPDAEAAVVASRWSLSGLRGALDSGERIPQILRGLVRAGRRTAEGGARQTTGRTGGGLATALDGLTGDAATLAVVTAVRRHVAAVLAHGAPDSLDPDLPFIDLGFDSLTAVELRNRLQADSGLDLAPTLVFDHPTIGALAGHLAAALVPAPKDDVSAMEEALARITGELSSAAPALRDRMVVALQEALGRLGVPMESPTAALDGASDEEIFAFIDAQP</sequence>
<dbReference type="InterPro" id="IPR009081">
    <property type="entry name" value="PP-bd_ACP"/>
</dbReference>
<dbReference type="Gene3D" id="3.40.50.720">
    <property type="entry name" value="NAD(P)-binding Rossmann-like Domain"/>
    <property type="match status" value="1"/>
</dbReference>
<feature type="domain" description="Ketosynthase family 3 (KS3)" evidence="11">
    <location>
        <begin position="33"/>
        <end position="461"/>
    </location>
</feature>
<dbReference type="STRING" id="380248.SAMN05216251_10697"/>
<dbReference type="PROSITE" id="PS00606">
    <property type="entry name" value="KS3_1"/>
    <property type="match status" value="1"/>
</dbReference>
<dbReference type="InterPro" id="IPR016035">
    <property type="entry name" value="Acyl_Trfase/lysoPLipase"/>
</dbReference>
<dbReference type="InterPro" id="IPR016036">
    <property type="entry name" value="Malonyl_transacylase_ACP-bd"/>
</dbReference>
<evidence type="ECO:0000259" key="10">
    <source>
        <dbReference type="PROSITE" id="PS50075"/>
    </source>
</evidence>
<dbReference type="InterPro" id="IPR006162">
    <property type="entry name" value="Ppantetheine_attach_site"/>
</dbReference>
<dbReference type="GO" id="GO:0033068">
    <property type="term" value="P:macrolide biosynthetic process"/>
    <property type="evidence" value="ECO:0007669"/>
    <property type="project" value="UniProtKB-ARBA"/>
</dbReference>
<dbReference type="InterPro" id="IPR020806">
    <property type="entry name" value="PKS_PP-bd"/>
</dbReference>
<dbReference type="PROSITE" id="PS52004">
    <property type="entry name" value="KS3_2"/>
    <property type="match status" value="1"/>
</dbReference>
<dbReference type="Pfam" id="PF00109">
    <property type="entry name" value="ketoacyl-synt"/>
    <property type="match status" value="1"/>
</dbReference>
<keyword evidence="3" id="KW-0596">Phosphopantetheine</keyword>
<evidence type="ECO:0000256" key="9">
    <source>
        <dbReference type="PROSITE-ProRule" id="PRU01363"/>
    </source>
</evidence>
<dbReference type="InterPro" id="IPR014043">
    <property type="entry name" value="Acyl_transferase_dom"/>
</dbReference>
<dbReference type="InterPro" id="IPR014031">
    <property type="entry name" value="Ketoacyl_synth_C"/>
</dbReference>
<evidence type="ECO:0000256" key="2">
    <source>
        <dbReference type="ARBA" id="ARBA00004792"/>
    </source>
</evidence>
<dbReference type="InterPro" id="IPR016039">
    <property type="entry name" value="Thiolase-like"/>
</dbReference>
<evidence type="ECO:0000259" key="12">
    <source>
        <dbReference type="PROSITE" id="PS52019"/>
    </source>
</evidence>
<dbReference type="PANTHER" id="PTHR43775">
    <property type="entry name" value="FATTY ACID SYNTHASE"/>
    <property type="match status" value="1"/>
</dbReference>
<dbReference type="Pfam" id="PF14765">
    <property type="entry name" value="PS-DH"/>
    <property type="match status" value="1"/>
</dbReference>
<dbReference type="PROSITE" id="PS50075">
    <property type="entry name" value="CARRIER"/>
    <property type="match status" value="1"/>
</dbReference>
<feature type="domain" description="PKS/mFAS DH" evidence="12">
    <location>
        <begin position="939"/>
        <end position="1203"/>
    </location>
</feature>
<dbReference type="InterPro" id="IPR014030">
    <property type="entry name" value="Ketoacyl_synth_N"/>
</dbReference>
<dbReference type="GO" id="GO:0006633">
    <property type="term" value="P:fatty acid biosynthetic process"/>
    <property type="evidence" value="ECO:0007669"/>
    <property type="project" value="InterPro"/>
</dbReference>
<dbReference type="FunFam" id="3.40.47.10:FF:000019">
    <property type="entry name" value="Polyketide synthase type I"/>
    <property type="match status" value="1"/>
</dbReference>
<dbReference type="InterPro" id="IPR036299">
    <property type="entry name" value="Polyketide_synth_docking_sf"/>
</dbReference>
<dbReference type="InterPro" id="IPR049552">
    <property type="entry name" value="PKS_DH_N"/>
</dbReference>
<dbReference type="OrthoDB" id="9778690at2"/>
<evidence type="ECO:0000256" key="3">
    <source>
        <dbReference type="ARBA" id="ARBA00022450"/>
    </source>
</evidence>
<dbReference type="InterPro" id="IPR032821">
    <property type="entry name" value="PKS_assoc"/>
</dbReference>
<dbReference type="FunFam" id="1.10.1200.10:FF:000007">
    <property type="entry name" value="Probable polyketide synthase pks17"/>
    <property type="match status" value="1"/>
</dbReference>
<evidence type="ECO:0000313" key="14">
    <source>
        <dbReference type="Proteomes" id="UP000199323"/>
    </source>
</evidence>
<dbReference type="Gene3D" id="3.40.47.10">
    <property type="match status" value="1"/>
</dbReference>
<dbReference type="InterPro" id="IPR015083">
    <property type="entry name" value="NorB/c/GfsB-D-like_docking"/>
</dbReference>
<keyword evidence="6" id="KW-0045">Antibiotic biosynthesis</keyword>
<accession>A0A1I2E9G1</accession>
<dbReference type="GO" id="GO:0004315">
    <property type="term" value="F:3-oxoacyl-[acyl-carrier-protein] synthase activity"/>
    <property type="evidence" value="ECO:0007669"/>
    <property type="project" value="InterPro"/>
</dbReference>
<dbReference type="CDD" id="cd08956">
    <property type="entry name" value="KR_3_FAS_SDR_x"/>
    <property type="match status" value="1"/>
</dbReference>
<keyword evidence="4" id="KW-0597">Phosphoprotein</keyword>
<keyword evidence="7" id="KW-0511">Multifunctional enzyme</keyword>
<dbReference type="InterPro" id="IPR049900">
    <property type="entry name" value="PKS_mFAS_DH"/>
</dbReference>
<evidence type="ECO:0000256" key="8">
    <source>
        <dbReference type="ARBA" id="ARBA00023315"/>
    </source>
</evidence>
<comment type="pathway">
    <text evidence="2">Antibiotic biosynthesis.</text>
</comment>
<dbReference type="SMART" id="SM00826">
    <property type="entry name" value="PKS_DH"/>
    <property type="match status" value="1"/>
</dbReference>
<dbReference type="Proteomes" id="UP000199323">
    <property type="component" value="Unassembled WGS sequence"/>
</dbReference>
<dbReference type="PROSITE" id="PS52019">
    <property type="entry name" value="PKS_MFAS_DH"/>
    <property type="match status" value="1"/>
</dbReference>
<feature type="domain" description="Carrier" evidence="10">
    <location>
        <begin position="1683"/>
        <end position="1761"/>
    </location>
</feature>
<dbReference type="InterPro" id="IPR020807">
    <property type="entry name" value="PKS_DH"/>
</dbReference>
<evidence type="ECO:0000256" key="1">
    <source>
        <dbReference type="ARBA" id="ARBA00001957"/>
    </source>
</evidence>
<name>A0A1I2E9G1_9ACTN</name>
<feature type="active site" description="Proton acceptor; for dehydratase activity" evidence="9">
    <location>
        <position position="970"/>
    </location>
</feature>
<dbReference type="SMART" id="SM00827">
    <property type="entry name" value="PKS_AT"/>
    <property type="match status" value="1"/>
</dbReference>
<dbReference type="SUPFAM" id="SSF52151">
    <property type="entry name" value="FabD/lysophospholipase-like"/>
    <property type="match status" value="1"/>
</dbReference>
<dbReference type="Pfam" id="PF02801">
    <property type="entry name" value="Ketoacyl-synt_C"/>
    <property type="match status" value="1"/>
</dbReference>
<dbReference type="GO" id="GO:0004312">
    <property type="term" value="F:fatty acid synthase activity"/>
    <property type="evidence" value="ECO:0007669"/>
    <property type="project" value="TreeGrafter"/>
</dbReference>
<dbReference type="InterPro" id="IPR036736">
    <property type="entry name" value="ACP-like_sf"/>
</dbReference>
<feature type="region of interest" description="N-terminal hotdog fold" evidence="9">
    <location>
        <begin position="939"/>
        <end position="1055"/>
    </location>
</feature>
<dbReference type="InterPro" id="IPR013968">
    <property type="entry name" value="PKS_KR"/>
</dbReference>
<comment type="cofactor">
    <cofactor evidence="1">
        <name>pantetheine 4'-phosphate</name>
        <dbReference type="ChEBI" id="CHEBI:47942"/>
    </cofactor>
</comment>
<dbReference type="PROSITE" id="PS00012">
    <property type="entry name" value="PHOSPHOPANTETHEINE"/>
    <property type="match status" value="1"/>
</dbReference>
<dbReference type="SMART" id="SM00825">
    <property type="entry name" value="PKS_KS"/>
    <property type="match status" value="1"/>
</dbReference>
<dbReference type="Pfam" id="PF00698">
    <property type="entry name" value="Acyl_transf_1"/>
    <property type="match status" value="1"/>
</dbReference>
<dbReference type="EMBL" id="FONG01000006">
    <property type="protein sequence ID" value="SFE89485.1"/>
    <property type="molecule type" value="Genomic_DNA"/>
</dbReference>
<dbReference type="SUPFAM" id="SSF101173">
    <property type="entry name" value="Docking domain B of the erythromycin polyketide synthase (DEBS)"/>
    <property type="match status" value="1"/>
</dbReference>
<organism evidence="13 14">
    <name type="scientific">Actinacidiphila alni</name>
    <dbReference type="NCBI Taxonomy" id="380248"/>
    <lineage>
        <taxon>Bacteria</taxon>
        <taxon>Bacillati</taxon>
        <taxon>Actinomycetota</taxon>
        <taxon>Actinomycetes</taxon>
        <taxon>Kitasatosporales</taxon>
        <taxon>Streptomycetaceae</taxon>
        <taxon>Actinacidiphila</taxon>
    </lineage>
</organism>
<evidence type="ECO:0000259" key="11">
    <source>
        <dbReference type="PROSITE" id="PS52004"/>
    </source>
</evidence>
<dbReference type="SUPFAM" id="SSF51735">
    <property type="entry name" value="NAD(P)-binding Rossmann-fold domains"/>
    <property type="match status" value="2"/>
</dbReference>
<dbReference type="Gene3D" id="1.10.1200.10">
    <property type="entry name" value="ACP-like"/>
    <property type="match status" value="1"/>
</dbReference>
<dbReference type="SUPFAM" id="SSF47336">
    <property type="entry name" value="ACP-like"/>
    <property type="match status" value="1"/>
</dbReference>
<keyword evidence="5 13" id="KW-0808">Transferase</keyword>
<proteinExistence type="predicted"/>
<protein>
    <submittedName>
        <fullName evidence="13">Acyl transferase domain-containing protein</fullName>
    </submittedName>
</protein>
<dbReference type="SUPFAM" id="SSF55048">
    <property type="entry name" value="Probable ACP-binding domain of malonyl-CoA ACP transacylase"/>
    <property type="match status" value="1"/>
</dbReference>
<dbReference type="InterPro" id="IPR036291">
    <property type="entry name" value="NAD(P)-bd_dom_sf"/>
</dbReference>
<feature type="active site" description="Proton donor; for dehydratase activity" evidence="9">
    <location>
        <position position="1128"/>
    </location>
</feature>
<dbReference type="GO" id="GO:0031177">
    <property type="term" value="F:phosphopantetheine binding"/>
    <property type="evidence" value="ECO:0007669"/>
    <property type="project" value="InterPro"/>
</dbReference>